<gene>
    <name evidence="1" type="ORF">IE988_19525</name>
</gene>
<dbReference type="AlphaFoldDB" id="A0A927HU67"/>
<organism evidence="1 2">
    <name type="scientific">Klebsiella pneumoniae</name>
    <dbReference type="NCBI Taxonomy" id="573"/>
    <lineage>
        <taxon>Bacteria</taxon>
        <taxon>Pseudomonadati</taxon>
        <taxon>Pseudomonadota</taxon>
        <taxon>Gammaproteobacteria</taxon>
        <taxon>Enterobacterales</taxon>
        <taxon>Enterobacteriaceae</taxon>
        <taxon>Klebsiella/Raoultella group</taxon>
        <taxon>Klebsiella</taxon>
        <taxon>Klebsiella pneumoniae complex</taxon>
    </lineage>
</organism>
<reference evidence="1" key="1">
    <citation type="submission" date="2020-07" db="EMBL/GenBank/DDBJ databases">
        <title>Clinical and genomic characterization of carbapenemase-producing Enterobacterales causing secondary infections during the COVID-19 crisis at a New York City hospital.</title>
        <authorList>
            <person name="Gomez-Simmonds A."/>
            <person name="Annavajhala M.K."/>
            <person name="Uhlemann A.-C."/>
        </authorList>
    </citation>
    <scope>NUCLEOTIDE SEQUENCE</scope>
    <source>
        <strain evidence="1">NK1594</strain>
    </source>
</reference>
<evidence type="ECO:0000313" key="1">
    <source>
        <dbReference type="EMBL" id="MBD3720175.1"/>
    </source>
</evidence>
<protein>
    <submittedName>
        <fullName evidence="1">Uncharacterized protein</fullName>
    </submittedName>
</protein>
<comment type="caution">
    <text evidence="1">The sequence shown here is derived from an EMBL/GenBank/DDBJ whole genome shotgun (WGS) entry which is preliminary data.</text>
</comment>
<name>A0A927HU67_KLEPN</name>
<proteinExistence type="predicted"/>
<dbReference type="EMBL" id="JACXTF010000001">
    <property type="protein sequence ID" value="MBD3720175.1"/>
    <property type="molecule type" value="Genomic_DNA"/>
</dbReference>
<evidence type="ECO:0000313" key="2">
    <source>
        <dbReference type="Proteomes" id="UP000622731"/>
    </source>
</evidence>
<accession>A0A927HU67</accession>
<dbReference type="Proteomes" id="UP000622731">
    <property type="component" value="Unassembled WGS sequence"/>
</dbReference>
<sequence>MSKEHLASRYPAPAAPFARFILVFISRTRPGRAALIPFLKRYRQALSLPAFFLAYGRGCAPRWHGLSVTLSLYARLQRITNKVVCRYCINRYFRYIFAIACGDRMISK</sequence>